<dbReference type="EMBL" id="KZ308923">
    <property type="protein sequence ID" value="KAG8235549.1"/>
    <property type="molecule type" value="Genomic_DNA"/>
</dbReference>
<protein>
    <submittedName>
        <fullName evidence="2">Uncharacterized protein</fullName>
    </submittedName>
</protein>
<feature type="region of interest" description="Disordered" evidence="1">
    <location>
        <begin position="166"/>
        <end position="226"/>
    </location>
</feature>
<dbReference type="Proteomes" id="UP000792457">
    <property type="component" value="Unassembled WGS sequence"/>
</dbReference>
<feature type="compositionally biased region" description="Polar residues" evidence="1">
    <location>
        <begin position="183"/>
        <end position="212"/>
    </location>
</feature>
<reference evidence="2" key="2">
    <citation type="submission" date="2017-10" db="EMBL/GenBank/DDBJ databases">
        <title>Ladona fulva Genome sequencing and assembly.</title>
        <authorList>
            <person name="Murali S."/>
            <person name="Richards S."/>
            <person name="Bandaranaike D."/>
            <person name="Bellair M."/>
            <person name="Blankenburg K."/>
            <person name="Chao H."/>
            <person name="Dinh H."/>
            <person name="Doddapaneni H."/>
            <person name="Dugan-Rocha S."/>
            <person name="Elkadiri S."/>
            <person name="Gnanaolivu R."/>
            <person name="Hernandez B."/>
            <person name="Skinner E."/>
            <person name="Javaid M."/>
            <person name="Lee S."/>
            <person name="Li M."/>
            <person name="Ming W."/>
            <person name="Munidasa M."/>
            <person name="Muniz J."/>
            <person name="Nguyen L."/>
            <person name="Hughes D."/>
            <person name="Osuji N."/>
            <person name="Pu L.-L."/>
            <person name="Puazo M."/>
            <person name="Qu C."/>
            <person name="Quiroz J."/>
            <person name="Raj R."/>
            <person name="Weissenberger G."/>
            <person name="Xin Y."/>
            <person name="Zou X."/>
            <person name="Han Y."/>
            <person name="Worley K."/>
            <person name="Muzny D."/>
            <person name="Gibbs R."/>
        </authorList>
    </citation>
    <scope>NUCLEOTIDE SEQUENCE</scope>
    <source>
        <strain evidence="2">Sampled in the wild</strain>
    </source>
</reference>
<keyword evidence="3" id="KW-1185">Reference proteome</keyword>
<organism evidence="2 3">
    <name type="scientific">Ladona fulva</name>
    <name type="common">Scarce chaser dragonfly</name>
    <name type="synonym">Libellula fulva</name>
    <dbReference type="NCBI Taxonomy" id="123851"/>
    <lineage>
        <taxon>Eukaryota</taxon>
        <taxon>Metazoa</taxon>
        <taxon>Ecdysozoa</taxon>
        <taxon>Arthropoda</taxon>
        <taxon>Hexapoda</taxon>
        <taxon>Insecta</taxon>
        <taxon>Pterygota</taxon>
        <taxon>Palaeoptera</taxon>
        <taxon>Odonata</taxon>
        <taxon>Epiprocta</taxon>
        <taxon>Anisoptera</taxon>
        <taxon>Libelluloidea</taxon>
        <taxon>Libellulidae</taxon>
        <taxon>Ladona</taxon>
    </lineage>
</organism>
<gene>
    <name evidence="2" type="ORF">J437_LFUL015389</name>
</gene>
<proteinExistence type="predicted"/>
<dbReference type="OrthoDB" id="79830at2759"/>
<name>A0A8K0P9H2_LADFU</name>
<sequence>MMAKRSNNSRSKKLQASKPYDISNSFVKKVASRVTELLPQSLWPTKWFSSTTNEGYSHEDGSKLLNSPHVLSNLDVTEEIAPPRTARIPLDSSLNDPLFDASISTSDFKGRRLKNSIVTSSEDVEDCEAVAGPSGLQKKFSAGKTIRGKQNSRDGFCYNARQLEVNGEDHSDSSESTSGCSSLPQMDSNTDVRSSNRVMAAEMQSSCSQSITRPGVKRRRQEEPLY</sequence>
<reference evidence="2" key="1">
    <citation type="submission" date="2013-04" db="EMBL/GenBank/DDBJ databases">
        <authorList>
            <person name="Qu J."/>
            <person name="Murali S.C."/>
            <person name="Bandaranaike D."/>
            <person name="Bellair M."/>
            <person name="Blankenburg K."/>
            <person name="Chao H."/>
            <person name="Dinh H."/>
            <person name="Doddapaneni H."/>
            <person name="Downs B."/>
            <person name="Dugan-Rocha S."/>
            <person name="Elkadiri S."/>
            <person name="Gnanaolivu R.D."/>
            <person name="Hernandez B."/>
            <person name="Javaid M."/>
            <person name="Jayaseelan J.C."/>
            <person name="Lee S."/>
            <person name="Li M."/>
            <person name="Ming W."/>
            <person name="Munidasa M."/>
            <person name="Muniz J."/>
            <person name="Nguyen L."/>
            <person name="Ongeri F."/>
            <person name="Osuji N."/>
            <person name="Pu L.-L."/>
            <person name="Puazo M."/>
            <person name="Qu C."/>
            <person name="Quiroz J."/>
            <person name="Raj R."/>
            <person name="Weissenberger G."/>
            <person name="Xin Y."/>
            <person name="Zou X."/>
            <person name="Han Y."/>
            <person name="Richards S."/>
            <person name="Worley K."/>
            <person name="Muzny D."/>
            <person name="Gibbs R."/>
        </authorList>
    </citation>
    <scope>NUCLEOTIDE SEQUENCE</scope>
    <source>
        <strain evidence="2">Sampled in the wild</strain>
    </source>
</reference>
<accession>A0A8K0P9H2</accession>
<evidence type="ECO:0000256" key="1">
    <source>
        <dbReference type="SAM" id="MobiDB-lite"/>
    </source>
</evidence>
<evidence type="ECO:0000313" key="2">
    <source>
        <dbReference type="EMBL" id="KAG8235549.1"/>
    </source>
</evidence>
<dbReference type="AlphaFoldDB" id="A0A8K0P9H2"/>
<feature type="non-terminal residue" evidence="2">
    <location>
        <position position="226"/>
    </location>
</feature>
<evidence type="ECO:0000313" key="3">
    <source>
        <dbReference type="Proteomes" id="UP000792457"/>
    </source>
</evidence>
<comment type="caution">
    <text evidence="2">The sequence shown here is derived from an EMBL/GenBank/DDBJ whole genome shotgun (WGS) entry which is preliminary data.</text>
</comment>